<dbReference type="AlphaFoldDB" id="A0AAU6PZZ9"/>
<dbReference type="EMBL" id="CP149782">
    <property type="protein sequence ID" value="WYF43946.1"/>
    <property type="molecule type" value="Genomic_DNA"/>
</dbReference>
<keyword evidence="1" id="KW-0812">Transmembrane</keyword>
<evidence type="ECO:0000256" key="1">
    <source>
        <dbReference type="SAM" id="Phobius"/>
    </source>
</evidence>
<evidence type="ECO:0008006" key="3">
    <source>
        <dbReference type="Google" id="ProtNLM"/>
    </source>
</evidence>
<dbReference type="RefSeq" id="WP_339095065.1">
    <property type="nucleotide sequence ID" value="NZ_CP149782.1"/>
</dbReference>
<reference evidence="2" key="1">
    <citation type="submission" date="2024-03" db="EMBL/GenBank/DDBJ databases">
        <title>Deinococcus weizhi sp. nov., isolated from human skin.</title>
        <authorList>
            <person name="Wei Z."/>
            <person name="Tian F."/>
            <person name="Yang C."/>
            <person name="Xin L.T."/>
            <person name="Wen Z.J."/>
            <person name="Lan K.C."/>
            <person name="Yu L."/>
            <person name="Zhe W."/>
            <person name="Dan F.D."/>
            <person name="Jun W."/>
            <person name="Rui Z."/>
            <person name="Yong X.J."/>
            <person name="Ting Y."/>
            <person name="Wei X."/>
            <person name="Xu Z.G."/>
            <person name="Xin Z."/>
            <person name="Dong F.G."/>
            <person name="Ni X.M."/>
            <person name="Zheng M.G."/>
            <person name="Chun Y."/>
            <person name="Qian W.X."/>
        </authorList>
    </citation>
    <scope>NUCLEOTIDE SEQUENCE</scope>
    <source>
        <strain evidence="2">VB142</strain>
    </source>
</reference>
<sequence>MTSKTTVFALPSGPVLYSGAAGKLWTDGADLYGLTARGVRVQGVMPGGPANQPTPAEMEAVTSAAKNAYGKQGPWLAALAALLVFLALSALGAPTWVKVLVGLAGVVGLLTWPLRRQYQAFSGLFERREEITLLLSDTPTTAVSRVVEVGPDLPAQTLGPSDQPVAVVVRGLTAAERVKLAGAITRHTALGQLRAGRGKK</sequence>
<protein>
    <recommendedName>
        <fullName evidence="3">DUF304 domain-containing protein</fullName>
    </recommendedName>
</protein>
<keyword evidence="1" id="KW-0472">Membrane</keyword>
<organism evidence="2">
    <name type="scientific">Deinococcus sp. VB142</name>
    <dbReference type="NCBI Taxonomy" id="3112952"/>
    <lineage>
        <taxon>Bacteria</taxon>
        <taxon>Thermotogati</taxon>
        <taxon>Deinococcota</taxon>
        <taxon>Deinococci</taxon>
        <taxon>Deinococcales</taxon>
        <taxon>Deinococcaceae</taxon>
        <taxon>Deinococcus</taxon>
    </lineage>
</organism>
<keyword evidence="1" id="KW-1133">Transmembrane helix</keyword>
<accession>A0AAU6PZZ9</accession>
<proteinExistence type="predicted"/>
<feature type="transmembrane region" description="Helical" evidence="1">
    <location>
        <begin position="73"/>
        <end position="90"/>
    </location>
</feature>
<gene>
    <name evidence="2" type="ORF">WDJ50_11060</name>
</gene>
<name>A0AAU6PZZ9_9DEIO</name>
<evidence type="ECO:0000313" key="2">
    <source>
        <dbReference type="EMBL" id="WYF43946.1"/>
    </source>
</evidence>